<dbReference type="GO" id="GO:0005524">
    <property type="term" value="F:ATP binding"/>
    <property type="evidence" value="ECO:0007669"/>
    <property type="project" value="UniProtKB-KW"/>
</dbReference>
<keyword evidence="8 11" id="KW-0413">Isomerase</keyword>
<dbReference type="NCBIfam" id="NF004044">
    <property type="entry name" value="PRK05561.1"/>
    <property type="match status" value="1"/>
</dbReference>
<name>A0A3B1D5J1_9ZZZZ</name>
<dbReference type="FunFam" id="3.30.1360.40:FF:000002">
    <property type="entry name" value="DNA gyrase subunit A"/>
    <property type="match status" value="1"/>
</dbReference>
<dbReference type="PANTHER" id="PTHR43493:SF5">
    <property type="entry name" value="DNA GYRASE SUBUNIT A, CHLOROPLASTIC_MITOCHONDRIAL"/>
    <property type="match status" value="1"/>
</dbReference>
<dbReference type="InterPro" id="IPR013757">
    <property type="entry name" value="Topo_IIA_A_a_sf"/>
</dbReference>
<dbReference type="NCBIfam" id="TIGR01063">
    <property type="entry name" value="gyrA"/>
    <property type="match status" value="1"/>
</dbReference>
<evidence type="ECO:0000256" key="3">
    <source>
        <dbReference type="ARBA" id="ARBA00012895"/>
    </source>
</evidence>
<sequence>MRNLNSHEKIIPVYIEEEMKKSYLAYSMSVIVGRALPDARDGLKPVHRRVLYAMEDLNLDYSKPYKKCARIVGEVLGKYHPHGDTAVYDTLVRMVQSFSLRYPLVDGQGNFGSIDGDSPAAMRYTEARMASISREMLSTIEKNTVDFSPNFDATLKEPIVLPASFPNLLVNGSTGIAVGMATNMPPHNLTETVDATIHLIDDSDTSIKKLSTIIKGPDFPTAGIICGKEGIKQAYATGRGKLTIRARANIERQSQKGKDTIIITELPYQVNKANLIKAMAALVQTKKIEGISDIRDESDKDGIRVVIELKRDVEPQIVLNYLYKHTQMETTFGIINLALVNNSPKVLNLKQLLSVFIDHRRVVIRRRTQFDLDKALRRAHILEGLRIAIKNIDEIIKTIRKSKSTSEAKVALMKKFGLSEIQAQAILEMQLQRLTALERDKLEAEYKALLKSIEGFRAILASSKKIDTIIKNELLEVRKKFGDARRTEIAAKADEIEIEDLIVEEDMAITISNAGYIKRIPVTMYRKQKRGGRGVNAMNTREEDFVKNLFVASSKDYLLIFSNQGTVRWLKAYEIPATSRIAKGKNIVNLLSFKKDEKISSIVAVREFTDDQFLVMATAKGNVKKTKLSAYSNPRKGGIVGITLDKEDELIGTLLSNGKYDILLATREGKSLRFPEKQARDMGRSARGVRGIRLGKNDKVVSMLVFPPDISKTGSTLLTVTEKGFAKKSDFEAYRSQTRGGKGIINVKVTEKNGQVVGSLPVMPDDEIMTITKNGMIVRCGPSDIRQTGRSAVGVKLINLVEGDIVTSVANVVAKDE</sequence>
<evidence type="ECO:0000313" key="11">
    <source>
        <dbReference type="EMBL" id="VAX37469.1"/>
    </source>
</evidence>
<dbReference type="GO" id="GO:0005737">
    <property type="term" value="C:cytoplasm"/>
    <property type="evidence" value="ECO:0007669"/>
    <property type="project" value="TreeGrafter"/>
</dbReference>
<evidence type="ECO:0000256" key="7">
    <source>
        <dbReference type="ARBA" id="ARBA00023125"/>
    </source>
</evidence>
<reference evidence="11" key="1">
    <citation type="submission" date="2018-06" db="EMBL/GenBank/DDBJ databases">
        <authorList>
            <person name="Zhirakovskaya E."/>
        </authorList>
    </citation>
    <scope>NUCLEOTIDE SEQUENCE</scope>
</reference>
<dbReference type="InterPro" id="IPR013760">
    <property type="entry name" value="Topo_IIA-like_dom_sf"/>
</dbReference>
<dbReference type="HAMAP" id="MF_01897">
    <property type="entry name" value="GyrA"/>
    <property type="match status" value="1"/>
</dbReference>
<evidence type="ECO:0000256" key="4">
    <source>
        <dbReference type="ARBA" id="ARBA00022741"/>
    </source>
</evidence>
<dbReference type="InterPro" id="IPR006691">
    <property type="entry name" value="GyrA/parC_rep"/>
</dbReference>
<gene>
    <name evidence="11" type="ORF">MNBD_UNCLBAC01-531</name>
</gene>
<dbReference type="InterPro" id="IPR002205">
    <property type="entry name" value="Topo_IIA_dom_A"/>
</dbReference>
<dbReference type="GO" id="GO:0005694">
    <property type="term" value="C:chromosome"/>
    <property type="evidence" value="ECO:0007669"/>
    <property type="project" value="InterPro"/>
</dbReference>
<dbReference type="CDD" id="cd00187">
    <property type="entry name" value="TOP4c"/>
    <property type="match status" value="1"/>
</dbReference>
<dbReference type="SUPFAM" id="SSF56719">
    <property type="entry name" value="Type II DNA topoisomerase"/>
    <property type="match status" value="1"/>
</dbReference>
<keyword evidence="4" id="KW-0547">Nucleotide-binding</keyword>
<dbReference type="PANTHER" id="PTHR43493">
    <property type="entry name" value="DNA GYRASE/TOPOISOMERASE SUBUNIT A"/>
    <property type="match status" value="1"/>
</dbReference>
<evidence type="ECO:0000256" key="5">
    <source>
        <dbReference type="ARBA" id="ARBA00022840"/>
    </source>
</evidence>
<dbReference type="Gene3D" id="3.90.199.10">
    <property type="entry name" value="Topoisomerase II, domain 5"/>
    <property type="match status" value="1"/>
</dbReference>
<dbReference type="PROSITE" id="PS52040">
    <property type="entry name" value="TOPO_IIA"/>
    <property type="match status" value="1"/>
</dbReference>
<dbReference type="NCBIfam" id="NF004043">
    <property type="entry name" value="PRK05560.1"/>
    <property type="match status" value="1"/>
</dbReference>
<feature type="domain" description="Topo IIA-type catalytic" evidence="10">
    <location>
        <begin position="36"/>
        <end position="501"/>
    </location>
</feature>
<dbReference type="EMBL" id="UOGJ01000129">
    <property type="protein sequence ID" value="VAX37469.1"/>
    <property type="molecule type" value="Genomic_DNA"/>
</dbReference>
<dbReference type="GO" id="GO:0003918">
    <property type="term" value="F:DNA topoisomerase type II (double strand cut, ATP-hydrolyzing) activity"/>
    <property type="evidence" value="ECO:0007669"/>
    <property type="project" value="UniProtKB-EC"/>
</dbReference>
<evidence type="ECO:0000256" key="2">
    <source>
        <dbReference type="ARBA" id="ARBA00008263"/>
    </source>
</evidence>
<keyword evidence="5" id="KW-0067">ATP-binding</keyword>
<dbReference type="InterPro" id="IPR050220">
    <property type="entry name" value="Type_II_DNA_Topoisomerases"/>
</dbReference>
<keyword evidence="7" id="KW-0238">DNA-binding</keyword>
<evidence type="ECO:0000256" key="8">
    <source>
        <dbReference type="ARBA" id="ARBA00023235"/>
    </source>
</evidence>
<dbReference type="Pfam" id="PF00521">
    <property type="entry name" value="DNA_topoisoIV"/>
    <property type="match status" value="1"/>
</dbReference>
<dbReference type="InterPro" id="IPR013758">
    <property type="entry name" value="Topo_IIA_A/C_ab"/>
</dbReference>
<dbReference type="Pfam" id="PF03989">
    <property type="entry name" value="DNA_gyraseA_C"/>
    <property type="match status" value="6"/>
</dbReference>
<dbReference type="SUPFAM" id="SSF101904">
    <property type="entry name" value="GyrA/ParC C-terminal domain-like"/>
    <property type="match status" value="1"/>
</dbReference>
<dbReference type="Gene3D" id="2.120.10.90">
    <property type="entry name" value="DNA gyrase/topoisomerase IV, subunit A, C-terminal"/>
    <property type="match status" value="1"/>
</dbReference>
<comment type="catalytic activity">
    <reaction evidence="1">
        <text>ATP-dependent breakage, passage and rejoining of double-stranded DNA.</text>
        <dbReference type="EC" id="5.6.2.2"/>
    </reaction>
</comment>
<comment type="similarity">
    <text evidence="2">Belongs to the type II topoisomerase GyrA/ParC subunit family.</text>
</comment>
<dbReference type="FunFam" id="2.120.10.90:FF:000005">
    <property type="entry name" value="DNA topoisomerase 4 subunit A"/>
    <property type="match status" value="1"/>
</dbReference>
<dbReference type="Gene3D" id="3.30.1360.40">
    <property type="match status" value="1"/>
</dbReference>
<dbReference type="FunFam" id="3.90.199.10:FF:000001">
    <property type="entry name" value="DNA gyrase subunit A"/>
    <property type="match status" value="1"/>
</dbReference>
<organism evidence="11">
    <name type="scientific">hydrothermal vent metagenome</name>
    <dbReference type="NCBI Taxonomy" id="652676"/>
    <lineage>
        <taxon>unclassified sequences</taxon>
        <taxon>metagenomes</taxon>
        <taxon>ecological metagenomes</taxon>
    </lineage>
</organism>
<dbReference type="GO" id="GO:0006265">
    <property type="term" value="P:DNA topological change"/>
    <property type="evidence" value="ECO:0007669"/>
    <property type="project" value="InterPro"/>
</dbReference>
<dbReference type="GO" id="GO:0003677">
    <property type="term" value="F:DNA binding"/>
    <property type="evidence" value="ECO:0007669"/>
    <property type="project" value="UniProtKB-KW"/>
</dbReference>
<comment type="subunit">
    <text evidence="9">Heterotetramer composed of ParC and ParE.</text>
</comment>
<dbReference type="GO" id="GO:0009330">
    <property type="term" value="C:DNA topoisomerase type II (double strand cut, ATP-hydrolyzing) complex"/>
    <property type="evidence" value="ECO:0007669"/>
    <property type="project" value="TreeGrafter"/>
</dbReference>
<dbReference type="InterPro" id="IPR005743">
    <property type="entry name" value="GyrA"/>
</dbReference>
<evidence type="ECO:0000256" key="6">
    <source>
        <dbReference type="ARBA" id="ARBA00023029"/>
    </source>
</evidence>
<evidence type="ECO:0000256" key="1">
    <source>
        <dbReference type="ARBA" id="ARBA00000185"/>
    </source>
</evidence>
<evidence type="ECO:0000256" key="9">
    <source>
        <dbReference type="ARBA" id="ARBA00063644"/>
    </source>
</evidence>
<dbReference type="Gene3D" id="1.10.268.10">
    <property type="entry name" value="Topoisomerase, domain 3"/>
    <property type="match status" value="1"/>
</dbReference>
<keyword evidence="6" id="KW-0799">Topoisomerase</keyword>
<proteinExistence type="inferred from homology"/>
<dbReference type="EC" id="5.6.2.2" evidence="3"/>
<dbReference type="SMART" id="SM00434">
    <property type="entry name" value="TOP4c"/>
    <property type="match status" value="1"/>
</dbReference>
<dbReference type="InterPro" id="IPR035516">
    <property type="entry name" value="Gyrase/topoIV_suA_C"/>
</dbReference>
<dbReference type="AlphaFoldDB" id="A0A3B1D5J1"/>
<dbReference type="FunFam" id="1.10.268.10:FF:000001">
    <property type="entry name" value="DNA gyrase subunit A"/>
    <property type="match status" value="1"/>
</dbReference>
<evidence type="ECO:0000259" key="10">
    <source>
        <dbReference type="PROSITE" id="PS52040"/>
    </source>
</evidence>
<protein>
    <recommendedName>
        <fullName evidence="3">DNA topoisomerase (ATP-hydrolyzing)</fullName>
        <ecNumber evidence="3">5.6.2.2</ecNumber>
    </recommendedName>
</protein>
<accession>A0A3B1D5J1</accession>